<name>A0ACC0FP40_9ERIC</name>
<keyword evidence="1" id="KW-0347">Helicase</keyword>
<dbReference type="EMBL" id="CM045771">
    <property type="protein sequence ID" value="KAI7989785.1"/>
    <property type="molecule type" value="Genomic_DNA"/>
</dbReference>
<organism evidence="1 2">
    <name type="scientific">Camellia lanceoleosa</name>
    <dbReference type="NCBI Taxonomy" id="1840588"/>
    <lineage>
        <taxon>Eukaryota</taxon>
        <taxon>Viridiplantae</taxon>
        <taxon>Streptophyta</taxon>
        <taxon>Embryophyta</taxon>
        <taxon>Tracheophyta</taxon>
        <taxon>Spermatophyta</taxon>
        <taxon>Magnoliopsida</taxon>
        <taxon>eudicotyledons</taxon>
        <taxon>Gunneridae</taxon>
        <taxon>Pentapetalae</taxon>
        <taxon>asterids</taxon>
        <taxon>Ericales</taxon>
        <taxon>Theaceae</taxon>
        <taxon>Camellia</taxon>
    </lineage>
</organism>
<dbReference type="Proteomes" id="UP001060215">
    <property type="component" value="Chromosome 14"/>
</dbReference>
<protein>
    <submittedName>
        <fullName evidence="1">ATP-dependent DNA helicase DDM1</fullName>
    </submittedName>
</protein>
<keyword evidence="1" id="KW-0378">Hydrolase</keyword>
<sequence>MEEELLSLLPDEQDAEDKMIQTNVSDEDLERILDCSDLTTGPLAEDGKPDFAVSLLPLKGLGWEDAQYSWDFFWSGVTGLKDAQS</sequence>
<evidence type="ECO:0000313" key="1">
    <source>
        <dbReference type="EMBL" id="KAI7989785.1"/>
    </source>
</evidence>
<keyword evidence="1" id="KW-0067">ATP-binding</keyword>
<keyword evidence="1" id="KW-0547">Nucleotide-binding</keyword>
<keyword evidence="2" id="KW-1185">Reference proteome</keyword>
<reference evidence="1 2" key="1">
    <citation type="journal article" date="2022" name="Plant J.">
        <title>Chromosome-level genome of Camellia lanceoleosa provides a valuable resource for understanding genome evolution and self-incompatibility.</title>
        <authorList>
            <person name="Gong W."/>
            <person name="Xiao S."/>
            <person name="Wang L."/>
            <person name="Liao Z."/>
            <person name="Chang Y."/>
            <person name="Mo W."/>
            <person name="Hu G."/>
            <person name="Li W."/>
            <person name="Zhao G."/>
            <person name="Zhu H."/>
            <person name="Hu X."/>
            <person name="Ji K."/>
            <person name="Xiang X."/>
            <person name="Song Q."/>
            <person name="Yuan D."/>
            <person name="Jin S."/>
            <person name="Zhang L."/>
        </authorList>
    </citation>
    <scope>NUCLEOTIDE SEQUENCE [LARGE SCALE GENOMIC DNA]</scope>
    <source>
        <strain evidence="1">SQ_2022a</strain>
    </source>
</reference>
<proteinExistence type="predicted"/>
<gene>
    <name evidence="1" type="ORF">LOK49_LG13G02416</name>
</gene>
<comment type="caution">
    <text evidence="1">The sequence shown here is derived from an EMBL/GenBank/DDBJ whole genome shotgun (WGS) entry which is preliminary data.</text>
</comment>
<evidence type="ECO:0000313" key="2">
    <source>
        <dbReference type="Proteomes" id="UP001060215"/>
    </source>
</evidence>
<accession>A0ACC0FP40</accession>